<reference evidence="2" key="1">
    <citation type="journal article" date="2020" name="mSystems">
        <title>Genome- and Community-Level Interaction Insights into Carbon Utilization and Element Cycling Functions of Hydrothermarchaeota in Hydrothermal Sediment.</title>
        <authorList>
            <person name="Zhou Z."/>
            <person name="Liu Y."/>
            <person name="Xu W."/>
            <person name="Pan J."/>
            <person name="Luo Z.H."/>
            <person name="Li M."/>
        </authorList>
    </citation>
    <scope>NUCLEOTIDE SEQUENCE [LARGE SCALE GENOMIC DNA]</scope>
    <source>
        <strain evidence="2">SpSt-265</strain>
        <strain evidence="3">SpSt-465</strain>
    </source>
</reference>
<proteinExistence type="predicted"/>
<dbReference type="EMBL" id="DSLG01000007">
    <property type="protein sequence ID" value="HEA87478.1"/>
    <property type="molecule type" value="Genomic_DNA"/>
</dbReference>
<accession>A0A7C1NEF9</accession>
<feature type="chain" id="PRO_5039820205" description="T9SS type A sorting domain-containing protein" evidence="1">
    <location>
        <begin position="16"/>
        <end position="481"/>
    </location>
</feature>
<evidence type="ECO:0000256" key="1">
    <source>
        <dbReference type="SAM" id="SignalP"/>
    </source>
</evidence>
<evidence type="ECO:0008006" key="4">
    <source>
        <dbReference type="Google" id="ProtNLM"/>
    </source>
</evidence>
<organism evidence="2">
    <name type="scientific">candidate division WOR-3 bacterium</name>
    <dbReference type="NCBI Taxonomy" id="2052148"/>
    <lineage>
        <taxon>Bacteria</taxon>
        <taxon>Bacteria division WOR-3</taxon>
    </lineage>
</organism>
<feature type="signal peptide" evidence="1">
    <location>
        <begin position="1"/>
        <end position="15"/>
    </location>
</feature>
<sequence>MAARLLILLTFALTAGYPSVITDTVGWTTRDRQFPGPALRYIYYDTLRGLHITYKDGYGAIRYSFKPRGENWCFRQPVLLNPYPRNLGSLDINITNGRPLISADRLEQGRRVVSCFSDSNAGAGRFYETEIATDARFSLVAAARFGYPKFAAIRNDSLYYLSPWSFRNLGPIGPFPRHNIAASKISSRLGFVWAEHTSRKLFFRETPDNGGTWYPVHSLSDSVPGPLNRSLFAGSLVYDSIQPHLVCDLYDGTDRGKVQLWHYCPYQRPAWSLICEYRFPDTARLGLHTLALDRPAIGIDRRRINSDLNRLYVVWEQFNPDNIDPVTGIARTDIWGCASFDNGRTWTLPVRLTQPDETSKRFPSLAEVVDDTLHILCFADRQAGSWELGEGNATRNAVIHLRVPAEIFTSQPVENHSITALRIPTILNARTVNLLPADFHLYDRTGRKVPARNLHLLPAGVYFMQIPAPSGQIVQPLVKPE</sequence>
<dbReference type="InterPro" id="IPR036278">
    <property type="entry name" value="Sialidase_sf"/>
</dbReference>
<comment type="caution">
    <text evidence="2">The sequence shown here is derived from an EMBL/GenBank/DDBJ whole genome shotgun (WGS) entry which is preliminary data.</text>
</comment>
<dbReference type="AlphaFoldDB" id="A0A7C1NEF9"/>
<keyword evidence="1" id="KW-0732">Signal</keyword>
<name>A0A7C1NEF9_UNCW3</name>
<evidence type="ECO:0000313" key="2">
    <source>
        <dbReference type="EMBL" id="HEA87478.1"/>
    </source>
</evidence>
<gene>
    <name evidence="2" type="ORF">ENP94_05645</name>
    <name evidence="3" type="ORF">ENS16_00810</name>
</gene>
<protein>
    <recommendedName>
        <fullName evidence="4">T9SS type A sorting domain-containing protein</fullName>
    </recommendedName>
</protein>
<dbReference type="SUPFAM" id="SSF50939">
    <property type="entry name" value="Sialidases"/>
    <property type="match status" value="1"/>
</dbReference>
<dbReference type="EMBL" id="DSTU01000001">
    <property type="protein sequence ID" value="HFJ53219.1"/>
    <property type="molecule type" value="Genomic_DNA"/>
</dbReference>
<evidence type="ECO:0000313" key="3">
    <source>
        <dbReference type="EMBL" id="HFJ53219.1"/>
    </source>
</evidence>